<keyword evidence="1" id="KW-0812">Transmembrane</keyword>
<dbReference type="AlphaFoldDB" id="A0A922D1V0"/>
<reference evidence="2" key="1">
    <citation type="submission" date="2021-01" db="EMBL/GenBank/DDBJ databases">
        <authorList>
            <person name="Lovell J.T."/>
            <person name="Bentley N."/>
            <person name="Bhattarai G."/>
            <person name="Jenkins J.W."/>
            <person name="Sreedasyam A."/>
            <person name="Alarcon Y."/>
            <person name="Bock C."/>
            <person name="Boston L."/>
            <person name="Carlson J."/>
            <person name="Cervantes K."/>
            <person name="Clermont K."/>
            <person name="Krom N."/>
            <person name="Kubenka K."/>
            <person name="Mamidi S."/>
            <person name="Mattison C."/>
            <person name="Monteros M."/>
            <person name="Pisani C."/>
            <person name="Plott C."/>
            <person name="Rajasekar S."/>
            <person name="Rhein H.S."/>
            <person name="Rohla C."/>
            <person name="Song M."/>
            <person name="Hilaire R.S."/>
            <person name="Shu S."/>
            <person name="Wells L."/>
            <person name="Wang X."/>
            <person name="Webber J."/>
            <person name="Heerema R.J."/>
            <person name="Klein P."/>
            <person name="Conner P."/>
            <person name="Grauke L."/>
            <person name="Grimwood J."/>
            <person name="Schmutz J."/>
            <person name="Randall J.J."/>
        </authorList>
    </citation>
    <scope>NUCLEOTIDE SEQUENCE</scope>
    <source>
        <tissue evidence="2">Leaf</tissue>
    </source>
</reference>
<evidence type="ECO:0000313" key="2">
    <source>
        <dbReference type="EMBL" id="KAG6674682.1"/>
    </source>
</evidence>
<name>A0A922D1V0_CARIL</name>
<dbReference type="EMBL" id="CM031839">
    <property type="protein sequence ID" value="KAG6674682.1"/>
    <property type="molecule type" value="Genomic_DNA"/>
</dbReference>
<feature type="transmembrane region" description="Helical" evidence="1">
    <location>
        <begin position="80"/>
        <end position="106"/>
    </location>
</feature>
<proteinExistence type="predicted"/>
<evidence type="ECO:0000256" key="1">
    <source>
        <dbReference type="SAM" id="Phobius"/>
    </source>
</evidence>
<comment type="caution">
    <text evidence="2">The sequence shown here is derived from an EMBL/GenBank/DDBJ whole genome shotgun (WGS) entry which is preliminary data.</text>
</comment>
<evidence type="ECO:0000313" key="3">
    <source>
        <dbReference type="Proteomes" id="UP000811246"/>
    </source>
</evidence>
<sequence length="117" mass="14072">MDGQISTQFFIANVLASAEGASCLRTMHLWCSLLQSCHFFFLEIMLHWVCEEKLDVDFGSGRRRDRRHCRRLRVWKRKTYSISVWFLYGFCKLNLILLIFFCWFFLHSASHQNRTKI</sequence>
<protein>
    <submittedName>
        <fullName evidence="2">Uncharacterized protein</fullName>
    </submittedName>
</protein>
<dbReference type="Proteomes" id="UP000811246">
    <property type="component" value="Chromosome 15"/>
</dbReference>
<accession>A0A922D1V0</accession>
<gene>
    <name evidence="2" type="ORF">I3842_15G055700</name>
</gene>
<organism evidence="2 3">
    <name type="scientific">Carya illinoinensis</name>
    <name type="common">Pecan</name>
    <dbReference type="NCBI Taxonomy" id="32201"/>
    <lineage>
        <taxon>Eukaryota</taxon>
        <taxon>Viridiplantae</taxon>
        <taxon>Streptophyta</taxon>
        <taxon>Embryophyta</taxon>
        <taxon>Tracheophyta</taxon>
        <taxon>Spermatophyta</taxon>
        <taxon>Magnoliopsida</taxon>
        <taxon>eudicotyledons</taxon>
        <taxon>Gunneridae</taxon>
        <taxon>Pentapetalae</taxon>
        <taxon>rosids</taxon>
        <taxon>fabids</taxon>
        <taxon>Fagales</taxon>
        <taxon>Juglandaceae</taxon>
        <taxon>Carya</taxon>
    </lineage>
</organism>
<keyword evidence="1" id="KW-1133">Transmembrane helix</keyword>
<keyword evidence="1" id="KW-0472">Membrane</keyword>